<dbReference type="Gene3D" id="1.10.10.10">
    <property type="entry name" value="Winged helix-like DNA-binding domain superfamily/Winged helix DNA-binding domain"/>
    <property type="match status" value="1"/>
</dbReference>
<dbReference type="CDD" id="cd16278">
    <property type="entry name" value="metallo-hydrolase-like_MBL-fold"/>
    <property type="match status" value="1"/>
</dbReference>
<dbReference type="InterPro" id="IPR001279">
    <property type="entry name" value="Metallo-B-lactamas"/>
</dbReference>
<dbReference type="EMBL" id="JAGIOI010000001">
    <property type="protein sequence ID" value="MBP2411599.1"/>
    <property type="molecule type" value="Genomic_DNA"/>
</dbReference>
<dbReference type="Pfam" id="PF00753">
    <property type="entry name" value="Lactamase_B"/>
    <property type="match status" value="1"/>
</dbReference>
<dbReference type="SMART" id="SM00849">
    <property type="entry name" value="Lactamase_B"/>
    <property type="match status" value="1"/>
</dbReference>
<name>A0ABS4YS82_9MICC</name>
<dbReference type="Gene3D" id="3.60.15.10">
    <property type="entry name" value="Ribonuclease Z/Hydroxyacylglutathione hydrolase-like"/>
    <property type="match status" value="1"/>
</dbReference>
<dbReference type="InterPro" id="IPR036388">
    <property type="entry name" value="WH-like_DNA-bd_sf"/>
</dbReference>
<proteinExistence type="predicted"/>
<keyword evidence="3" id="KW-1185">Reference proteome</keyword>
<accession>A0ABS4YS82</accession>
<dbReference type="InterPro" id="IPR036866">
    <property type="entry name" value="RibonucZ/Hydroxyglut_hydro"/>
</dbReference>
<feature type="domain" description="Metallo-beta-lactamase" evidence="1">
    <location>
        <begin position="27"/>
        <end position="189"/>
    </location>
</feature>
<dbReference type="PANTHER" id="PTHR23131">
    <property type="entry name" value="ENDORIBONUCLEASE LACTB2"/>
    <property type="match status" value="1"/>
</dbReference>
<comment type="caution">
    <text evidence="2">The sequence shown here is derived from an EMBL/GenBank/DDBJ whole genome shotgun (WGS) entry which is preliminary data.</text>
</comment>
<evidence type="ECO:0000313" key="3">
    <source>
        <dbReference type="Proteomes" id="UP000711614"/>
    </source>
</evidence>
<organism evidence="2 3">
    <name type="scientific">Arthrobacter stackebrandtii</name>
    <dbReference type="NCBI Taxonomy" id="272161"/>
    <lineage>
        <taxon>Bacteria</taxon>
        <taxon>Bacillati</taxon>
        <taxon>Actinomycetota</taxon>
        <taxon>Actinomycetes</taxon>
        <taxon>Micrococcales</taxon>
        <taxon>Micrococcaceae</taxon>
        <taxon>Arthrobacter</taxon>
    </lineage>
</organism>
<gene>
    <name evidence="2" type="ORF">JOF48_000398</name>
</gene>
<protein>
    <submittedName>
        <fullName evidence="2">Glyoxylase-like metal-dependent hydrolase (Beta-lactamase superfamily II)</fullName>
    </submittedName>
</protein>
<evidence type="ECO:0000313" key="2">
    <source>
        <dbReference type="EMBL" id="MBP2411599.1"/>
    </source>
</evidence>
<sequence>MNTAWENIGTLVRRRRADNPGPMTLDGTNSYVLSAPGAAGVVVVDPGPLLEDHLAELAAAGTVELILVTHRHGDHTDGSARLHELTGAPVRAALPEFCHAGNSLHDGELIHAGGLAVEVLATPGHTSDSLCFAVAGPGAKQIVLTGDTILGAGSTVLDYPDGTLGDYLDSLELLRRRGSAAPTSALPGHGPVLADLAAAAEGYQAHRAERIAQVKAAVEQLQGDATEFPTVEAVTAVVYGDVPANLQGAARLSVQAQLDYLRG</sequence>
<dbReference type="InterPro" id="IPR050662">
    <property type="entry name" value="Sec-metab_biosynth-thioest"/>
</dbReference>
<dbReference type="RefSeq" id="WP_425353697.1">
    <property type="nucleotide sequence ID" value="NZ_JAGIOI010000001.1"/>
</dbReference>
<evidence type="ECO:0000259" key="1">
    <source>
        <dbReference type="SMART" id="SM00849"/>
    </source>
</evidence>
<dbReference type="SUPFAM" id="SSF56281">
    <property type="entry name" value="Metallo-hydrolase/oxidoreductase"/>
    <property type="match status" value="1"/>
</dbReference>
<reference evidence="2 3" key="1">
    <citation type="submission" date="2021-03" db="EMBL/GenBank/DDBJ databases">
        <title>Sequencing the genomes of 1000 actinobacteria strains.</title>
        <authorList>
            <person name="Klenk H.-P."/>
        </authorList>
    </citation>
    <scope>NUCLEOTIDE SEQUENCE [LARGE SCALE GENOMIC DNA]</scope>
    <source>
        <strain evidence="2 3">DSM 16005</strain>
    </source>
</reference>
<dbReference type="Proteomes" id="UP000711614">
    <property type="component" value="Unassembled WGS sequence"/>
</dbReference>
<dbReference type="PANTHER" id="PTHR23131:SF0">
    <property type="entry name" value="ENDORIBONUCLEASE LACTB2"/>
    <property type="match status" value="1"/>
</dbReference>